<reference evidence="2" key="1">
    <citation type="journal article" date="2011" name="Nat. Biotechnol.">
        <title>The genomic sequence of the Chinese hamster ovary (CHO)-K1 cell line.</title>
        <authorList>
            <person name="Xu X."/>
            <person name="Nagarajan H."/>
            <person name="Lewis N.E."/>
            <person name="Pan S."/>
            <person name="Cai Z."/>
            <person name="Liu X."/>
            <person name="Chen W."/>
            <person name="Xie M."/>
            <person name="Wang W."/>
            <person name="Hammond S."/>
            <person name="Andersen M.R."/>
            <person name="Neff N."/>
            <person name="Passarelli B."/>
            <person name="Koh W."/>
            <person name="Fan H.C."/>
            <person name="Wang J."/>
            <person name="Gui Y."/>
            <person name="Lee K.H."/>
            <person name="Betenbaugh M.J."/>
            <person name="Quake S.R."/>
            <person name="Famili I."/>
            <person name="Palsson B.O."/>
            <person name="Wang J."/>
        </authorList>
    </citation>
    <scope>NUCLEOTIDE SEQUENCE [LARGE SCALE GENOMIC DNA]</scope>
    <source>
        <strain evidence="2">CHO K1 cell line</strain>
    </source>
</reference>
<dbReference type="EMBL" id="JH004339">
    <property type="protein sequence ID" value="EGW14919.1"/>
    <property type="molecule type" value="Genomic_DNA"/>
</dbReference>
<dbReference type="InParanoid" id="G3ILX4"/>
<organism evidence="1 2">
    <name type="scientific">Cricetulus griseus</name>
    <name type="common">Chinese hamster</name>
    <name type="synonym">Cricetulus barabensis griseus</name>
    <dbReference type="NCBI Taxonomy" id="10029"/>
    <lineage>
        <taxon>Eukaryota</taxon>
        <taxon>Metazoa</taxon>
        <taxon>Chordata</taxon>
        <taxon>Craniata</taxon>
        <taxon>Vertebrata</taxon>
        <taxon>Euteleostomi</taxon>
        <taxon>Mammalia</taxon>
        <taxon>Eutheria</taxon>
        <taxon>Euarchontoglires</taxon>
        <taxon>Glires</taxon>
        <taxon>Rodentia</taxon>
        <taxon>Myomorpha</taxon>
        <taxon>Muroidea</taxon>
        <taxon>Cricetidae</taxon>
        <taxon>Cricetinae</taxon>
        <taxon>Cricetulus</taxon>
    </lineage>
</organism>
<accession>G3ILX4</accession>
<sequence length="128" mass="13886">MDKPRPGKTTFVIMVSPLPAIARRLICIRPAPRASAAPPVSLEDPERLILAVCHRALLGITHSSGLCACQATKSVYRSSCTLGPANYFPFAYKLATTSISILDYSGPLAPVILNRKKGKRIGRTYYQA</sequence>
<name>G3ILX4_CRIGR</name>
<proteinExistence type="predicted"/>
<dbReference type="AlphaFoldDB" id="G3ILX4"/>
<gene>
    <name evidence="1" type="ORF">I79_024898</name>
</gene>
<evidence type="ECO:0000313" key="2">
    <source>
        <dbReference type="Proteomes" id="UP000001075"/>
    </source>
</evidence>
<protein>
    <submittedName>
        <fullName evidence="1">Uncharacterized protein</fullName>
    </submittedName>
</protein>
<dbReference type="Proteomes" id="UP000001075">
    <property type="component" value="Unassembled WGS sequence"/>
</dbReference>
<evidence type="ECO:0000313" key="1">
    <source>
        <dbReference type="EMBL" id="EGW14919.1"/>
    </source>
</evidence>